<dbReference type="PROSITE" id="PS01045">
    <property type="entry name" value="SQUALEN_PHYTOEN_SYN_2"/>
    <property type="match status" value="1"/>
</dbReference>
<evidence type="ECO:0000256" key="4">
    <source>
        <dbReference type="ARBA" id="ARBA00022679"/>
    </source>
</evidence>
<evidence type="ECO:0000259" key="7">
    <source>
        <dbReference type="Pfam" id="PF06985"/>
    </source>
</evidence>
<keyword evidence="5" id="KW-0472">Membrane</keyword>
<gene>
    <name evidence="9" type="ORF">ONZ51_g7996</name>
</gene>
<evidence type="ECO:0000256" key="3">
    <source>
        <dbReference type="ARBA" id="ARBA00012373"/>
    </source>
</evidence>
<evidence type="ECO:0000256" key="2">
    <source>
        <dbReference type="ARBA" id="ARBA00006251"/>
    </source>
</evidence>
<evidence type="ECO:0000256" key="1">
    <source>
        <dbReference type="ARBA" id="ARBA00001946"/>
    </source>
</evidence>
<keyword evidence="5" id="KW-1133">Transmembrane helix</keyword>
<dbReference type="InterPro" id="IPR044844">
    <property type="entry name" value="Trans_IPPS_euk-type"/>
</dbReference>
<protein>
    <recommendedName>
        <fullName evidence="3">squalene synthase</fullName>
        <ecNumber evidence="3">2.5.1.21</ecNumber>
    </recommendedName>
</protein>
<dbReference type="PANTHER" id="PTHR11626:SF2">
    <property type="entry name" value="SQUALENE SYNTHASE"/>
    <property type="match status" value="1"/>
</dbReference>
<comment type="cofactor">
    <cofactor evidence="1">
        <name>Mg(2+)</name>
        <dbReference type="ChEBI" id="CHEBI:18420"/>
    </cofactor>
</comment>
<dbReference type="SFLD" id="SFLDG01018">
    <property type="entry name" value="Squalene/Phytoene_Synthase_Lik"/>
    <property type="match status" value="1"/>
</dbReference>
<dbReference type="SUPFAM" id="SSF48576">
    <property type="entry name" value="Terpenoid synthases"/>
    <property type="match status" value="1"/>
</dbReference>
<feature type="transmembrane region" description="Helical" evidence="5">
    <location>
        <begin position="312"/>
        <end position="336"/>
    </location>
</feature>
<dbReference type="NCBIfam" id="TIGR01559">
    <property type="entry name" value="squal_synth"/>
    <property type="match status" value="1"/>
</dbReference>
<keyword evidence="10" id="KW-1185">Reference proteome</keyword>
<dbReference type="GO" id="GO:0006696">
    <property type="term" value="P:ergosterol biosynthetic process"/>
    <property type="evidence" value="ECO:0007669"/>
    <property type="project" value="TreeGrafter"/>
</dbReference>
<evidence type="ECO:0000313" key="9">
    <source>
        <dbReference type="EMBL" id="KAJ8473236.1"/>
    </source>
</evidence>
<feature type="chain" id="PRO_5042219292" description="squalene synthase" evidence="6">
    <location>
        <begin position="18"/>
        <end position="1796"/>
    </location>
</feature>
<evidence type="ECO:0000259" key="8">
    <source>
        <dbReference type="Pfam" id="PF26640"/>
    </source>
</evidence>
<dbReference type="InterPro" id="IPR019845">
    <property type="entry name" value="Squalene/phytoene_synthase_CS"/>
</dbReference>
<sequence length="1796" mass="202063">MGAASMLTLLLTHPLEFRTLVQYKVWHEPKRDITAPSEHATSGWDRPSMQRCWYFLDQTSRSFSGVIKELNGDLARVVCLFYLVLRGLDTIEDDMTLSDEKKQPILRQFHKLAVTPGWTFTECGPNEKDRQLLVEWTVVSEELNRLDPRYLDIILDITEKMETGMADFAHKAATTNEKYVETIDEYNLYCHYVAGLVGEGLTRFWSASGKEAEWLGEQLELSNAMGTMLQKTNIIRDFREDADENRFFWPREIWGREAYGKAVGGRPGFTEMTQMHQPGNEKQALWVQSGMIVDVLGHACDSLDYLRLLKEQSVFCFCAIPQTMAMATLSLCFMNYEMFQRNIKIRKAEAASLIMRSTNPRDVAYIFRDYSRRIHARAVPEDPNFIKLSVACGKIEQWCERNYPSFVRLGSVSGNVQFDPYDMRSKVVEAAQVRDREILREKRLQELREKQPNAVADRKGAADTSIGELIFYVGTAFLIVFAVGMGATWLLLQYMGNAYPRKVGSNVVTEREVVQPHYSLRPRGTCTKPTIADAFIGRHLRNSGHRPGQGEIWATIMWVLNTTTYQLEFKQDASSAAYAILSHVWDHAHEQTFQDLRAIHASARRSFQDVPKDDDPALLALIREQLSPKVRKCCDYARVKGLMYAWIDTCCIDKTSSAELSEAINSMFDWYSYAEICYVYLVDVSDAENPALPGSSFRRSKWFTRGWTLQELVVPWGNVFLSKDWRMIGTKTSLAKAIEEITGIDLDVLLRTRPLHTVSVARRMSWAANRETTRVEDEAYCLMGIFGVRFPAVYGEGRQAFIRLQEEILKRIPDQSLLAWGDTVRLDSLEGSLPVATKVPLDELRASKGAYMFACCPADFGFSAAFSSVPLDALASSLGLSCLEPPVYLATSYGIRTTLPVYTVRFPCQDEDGSIHVQLAILACQTGEGRFPALIVSAEDSGWKALISGVSLRMPPRFLSSSQACIAPDEASRREQPVVRPEWLPRARNSARFRHSKSYPRMVLLDPPLLRAAIGRHPESFALRTICVPVQRLQIENQVSLVSSSEPAASAAFTCPCDIVLPYWTLAHLRELGATTNVDTEDGELNRVYVPFYPRAPPGSFGFRIHHGTQTVVVTVYHCPNATIHGPLHVSVTRDKEHDQAGTQTEAVLSGREDAKMSDGLVPRVCDGDHVDFWELGRKRFEGWSDGEPCVVLQFTIWDADDADGLTGHIGGHVDILPFNQCEQSPLRSAMTGLAILQAGMLPQSQSLSKLIEFIVEVPLTFVSSVLLSPASLVIPECSRSHVLALKPRAHSQTICRHWRSLIDSDKYLQFKIGLWAEGLLDGLDNTMGVDAQSKLLCDYKARWKDAQFLRDLDCIQVGPDDIRARKTQSSIDGSVMYMLPAGHSPRLVVCSPPSTLRRLEKRVWTLPLADIEGNIFRIAVDVSQDLLLVAEAPSSETQWDIQLHLLSLENGGRRHPQAASPVIRPLRRPTSGRERHMTFVYALRICGHHVAWIVNSLGLSARGRLDLEVWNWRTGRTVWARTLDKYSFTFLDPLHIALVNLNDLLEAPRTLQIYTIAATGLNEGEAVLKPIKSGDPSRICSLQLPPLRRKYSSRLRCEKIVCNAHSPTAHSAFEPDPGSALLTIHLQVDSVGFILVIPLWALRREKDRVLARPSYLRRRTLSWSEWGPRCGMMLPLAHTKHHAHSLLLRDLEAFGPRLGLLPDFRERNPESSGQIILMDFSRTPGPSAERVRYTNSTASELLQSVLAERGDLVALLFGFHNAVDAAVPRHCRTRRFAPKVGRWADGSRQTAGHAA</sequence>
<feature type="domain" description="Heterokaryon incompatibility" evidence="7">
    <location>
        <begin position="578"/>
        <end position="688"/>
    </location>
</feature>
<dbReference type="InterPro" id="IPR006449">
    <property type="entry name" value="Squal_synth-like"/>
</dbReference>
<dbReference type="GO" id="GO:0051996">
    <property type="term" value="F:squalene synthase [NAD(P)H] activity"/>
    <property type="evidence" value="ECO:0007669"/>
    <property type="project" value="UniProtKB-EC"/>
</dbReference>
<dbReference type="Pfam" id="PF26640">
    <property type="entry name" value="DUF8212"/>
    <property type="match status" value="1"/>
</dbReference>
<dbReference type="SFLD" id="SFLDS00005">
    <property type="entry name" value="Isoprenoid_Synthase_Type_I"/>
    <property type="match status" value="1"/>
</dbReference>
<proteinExistence type="inferred from homology"/>
<dbReference type="Proteomes" id="UP001215151">
    <property type="component" value="Unassembled WGS sequence"/>
</dbReference>
<dbReference type="InterPro" id="IPR033904">
    <property type="entry name" value="Trans_IPPS_HH"/>
</dbReference>
<feature type="transmembrane region" description="Helical" evidence="5">
    <location>
        <begin position="469"/>
        <end position="492"/>
    </location>
</feature>
<dbReference type="InterPro" id="IPR008949">
    <property type="entry name" value="Isoprenoid_synthase_dom_sf"/>
</dbReference>
<evidence type="ECO:0000256" key="6">
    <source>
        <dbReference type="SAM" id="SignalP"/>
    </source>
</evidence>
<dbReference type="InterPro" id="IPR002060">
    <property type="entry name" value="Squ/phyt_synthse"/>
</dbReference>
<feature type="domain" description="DUF8212" evidence="8">
    <location>
        <begin position="799"/>
        <end position="927"/>
    </location>
</feature>
<keyword evidence="4" id="KW-0808">Transferase</keyword>
<dbReference type="InterPro" id="IPR058525">
    <property type="entry name" value="DUF8212"/>
</dbReference>
<dbReference type="FunFam" id="1.10.600.10:FF:000023">
    <property type="entry name" value="Squalene synthase"/>
    <property type="match status" value="1"/>
</dbReference>
<comment type="similarity">
    <text evidence="2">Belongs to the phytoene/squalene synthase family.</text>
</comment>
<dbReference type="GO" id="GO:0045338">
    <property type="term" value="P:farnesyl diphosphate metabolic process"/>
    <property type="evidence" value="ECO:0007669"/>
    <property type="project" value="InterPro"/>
</dbReference>
<feature type="signal peptide" evidence="6">
    <location>
        <begin position="1"/>
        <end position="17"/>
    </location>
</feature>
<dbReference type="EMBL" id="JAPEVG010000230">
    <property type="protein sequence ID" value="KAJ8473236.1"/>
    <property type="molecule type" value="Genomic_DNA"/>
</dbReference>
<name>A0AAD7TPJ3_9APHY</name>
<comment type="caution">
    <text evidence="9">The sequence shown here is derived from an EMBL/GenBank/DDBJ whole genome shotgun (WGS) entry which is preliminary data.</text>
</comment>
<dbReference type="CDD" id="cd00683">
    <property type="entry name" value="Trans_IPPS_HH"/>
    <property type="match status" value="1"/>
</dbReference>
<keyword evidence="6" id="KW-0732">Signal</keyword>
<dbReference type="InterPro" id="IPR010730">
    <property type="entry name" value="HET"/>
</dbReference>
<evidence type="ECO:0000313" key="10">
    <source>
        <dbReference type="Proteomes" id="UP001215151"/>
    </source>
</evidence>
<evidence type="ECO:0000256" key="5">
    <source>
        <dbReference type="SAM" id="Phobius"/>
    </source>
</evidence>
<dbReference type="Gene3D" id="1.10.600.10">
    <property type="entry name" value="Farnesyl Diphosphate Synthase"/>
    <property type="match status" value="1"/>
</dbReference>
<dbReference type="PANTHER" id="PTHR11626">
    <property type="entry name" value="FARNESYL-DIPHOSPHATE FARNESYLTRANSFERASE"/>
    <property type="match status" value="1"/>
</dbReference>
<reference evidence="9" key="1">
    <citation type="submission" date="2022-11" db="EMBL/GenBank/DDBJ databases">
        <title>Genome Sequence of Cubamyces cubensis.</title>
        <authorList>
            <person name="Buettner E."/>
        </authorList>
    </citation>
    <scope>NUCLEOTIDE SEQUENCE</scope>
    <source>
        <strain evidence="9">MPL-01</strain>
    </source>
</reference>
<dbReference type="Pfam" id="PF00494">
    <property type="entry name" value="SQS_PSY"/>
    <property type="match status" value="1"/>
</dbReference>
<dbReference type="Pfam" id="PF06985">
    <property type="entry name" value="HET"/>
    <property type="match status" value="1"/>
</dbReference>
<organism evidence="9 10">
    <name type="scientific">Trametes cubensis</name>
    <dbReference type="NCBI Taxonomy" id="1111947"/>
    <lineage>
        <taxon>Eukaryota</taxon>
        <taxon>Fungi</taxon>
        <taxon>Dikarya</taxon>
        <taxon>Basidiomycota</taxon>
        <taxon>Agaricomycotina</taxon>
        <taxon>Agaricomycetes</taxon>
        <taxon>Polyporales</taxon>
        <taxon>Polyporaceae</taxon>
        <taxon>Trametes</taxon>
    </lineage>
</organism>
<dbReference type="GO" id="GO:0005789">
    <property type="term" value="C:endoplasmic reticulum membrane"/>
    <property type="evidence" value="ECO:0007669"/>
    <property type="project" value="TreeGrafter"/>
</dbReference>
<keyword evidence="5" id="KW-0812">Transmembrane</keyword>
<accession>A0AAD7TPJ3</accession>
<dbReference type="EC" id="2.5.1.21" evidence="3"/>